<proteinExistence type="inferred from homology"/>
<keyword evidence="2 7" id="KW-1003">Cell membrane</keyword>
<keyword evidence="5 7" id="KW-1133">Transmembrane helix</keyword>
<dbReference type="EC" id="2.5.1.145" evidence="7"/>
<dbReference type="EMBL" id="BMOY01000031">
    <property type="protein sequence ID" value="GGJ10137.1"/>
    <property type="molecule type" value="Genomic_DNA"/>
</dbReference>
<keyword evidence="4 7" id="KW-0812">Transmembrane</keyword>
<dbReference type="PANTHER" id="PTHR30589">
    <property type="entry name" value="PROLIPOPROTEIN DIACYLGLYCERYL TRANSFERASE"/>
    <property type="match status" value="1"/>
</dbReference>
<dbReference type="NCBIfam" id="TIGR00544">
    <property type="entry name" value="lgt"/>
    <property type="match status" value="1"/>
</dbReference>
<name>A0A917KFL2_9BACL</name>
<protein>
    <recommendedName>
        <fullName evidence="7">Phosphatidylglycerol--prolipoprotein diacylglyceryl transferase</fullName>
        <ecNumber evidence="7">2.5.1.145</ecNumber>
    </recommendedName>
</protein>
<feature type="binding site" evidence="7">
    <location>
        <position position="133"/>
    </location>
    <ligand>
        <name>a 1,2-diacyl-sn-glycero-3-phospho-(1'-sn-glycerol)</name>
        <dbReference type="ChEBI" id="CHEBI:64716"/>
    </ligand>
</feature>
<evidence type="ECO:0000256" key="5">
    <source>
        <dbReference type="ARBA" id="ARBA00022989"/>
    </source>
</evidence>
<gene>
    <name evidence="7" type="primary">lgt</name>
    <name evidence="8" type="ORF">GCM10010885_19120</name>
</gene>
<dbReference type="GO" id="GO:0008961">
    <property type="term" value="F:phosphatidylglycerol-prolipoprotein diacylglyceryl transferase activity"/>
    <property type="evidence" value="ECO:0007669"/>
    <property type="project" value="UniProtKB-UniRule"/>
</dbReference>
<comment type="pathway">
    <text evidence="7">Protein modification; lipoprotein biosynthesis (diacylglyceryl transfer).</text>
</comment>
<comment type="subcellular location">
    <subcellularLocation>
        <location evidence="7">Cell membrane</location>
        <topology evidence="7">Multi-pass membrane protein</topology>
    </subcellularLocation>
</comment>
<dbReference type="AlphaFoldDB" id="A0A917KFL2"/>
<dbReference type="HAMAP" id="MF_01147">
    <property type="entry name" value="Lgt"/>
    <property type="match status" value="1"/>
</dbReference>
<evidence type="ECO:0000313" key="8">
    <source>
        <dbReference type="EMBL" id="GGJ10137.1"/>
    </source>
</evidence>
<evidence type="ECO:0000256" key="7">
    <source>
        <dbReference type="HAMAP-Rule" id="MF_01147"/>
    </source>
</evidence>
<comment type="similarity">
    <text evidence="1 7">Belongs to the Lgt family.</text>
</comment>
<comment type="caution">
    <text evidence="8">The sequence shown here is derived from an EMBL/GenBank/DDBJ whole genome shotgun (WGS) entry which is preliminary data.</text>
</comment>
<keyword evidence="6 7" id="KW-0472">Membrane</keyword>
<feature type="transmembrane region" description="Helical" evidence="7">
    <location>
        <begin position="85"/>
        <end position="108"/>
    </location>
</feature>
<keyword evidence="3 7" id="KW-0808">Transferase</keyword>
<evidence type="ECO:0000256" key="4">
    <source>
        <dbReference type="ARBA" id="ARBA00022692"/>
    </source>
</evidence>
<organism evidence="8 9">
    <name type="scientific">Alicyclobacillus cellulosilyticus</name>
    <dbReference type="NCBI Taxonomy" id="1003997"/>
    <lineage>
        <taxon>Bacteria</taxon>
        <taxon>Bacillati</taxon>
        <taxon>Bacillota</taxon>
        <taxon>Bacilli</taxon>
        <taxon>Bacillales</taxon>
        <taxon>Alicyclobacillaceae</taxon>
        <taxon>Alicyclobacillus</taxon>
    </lineage>
</organism>
<dbReference type="GO" id="GO:0005886">
    <property type="term" value="C:plasma membrane"/>
    <property type="evidence" value="ECO:0007669"/>
    <property type="project" value="UniProtKB-SubCell"/>
</dbReference>
<evidence type="ECO:0000256" key="2">
    <source>
        <dbReference type="ARBA" id="ARBA00022475"/>
    </source>
</evidence>
<evidence type="ECO:0000313" key="9">
    <source>
        <dbReference type="Proteomes" id="UP000637695"/>
    </source>
</evidence>
<feature type="transmembrane region" description="Helical" evidence="7">
    <location>
        <begin position="47"/>
        <end position="65"/>
    </location>
</feature>
<feature type="transmembrane region" description="Helical" evidence="7">
    <location>
        <begin position="196"/>
        <end position="212"/>
    </location>
</feature>
<accession>A0A917KFL2</accession>
<dbReference type="InterPro" id="IPR001640">
    <property type="entry name" value="Lgt"/>
</dbReference>
<reference evidence="8" key="2">
    <citation type="submission" date="2020-09" db="EMBL/GenBank/DDBJ databases">
        <authorList>
            <person name="Sun Q."/>
            <person name="Ohkuma M."/>
        </authorList>
    </citation>
    <scope>NUCLEOTIDE SEQUENCE</scope>
    <source>
        <strain evidence="8">JCM 18487</strain>
    </source>
</reference>
<dbReference type="PANTHER" id="PTHR30589:SF0">
    <property type="entry name" value="PHOSPHATIDYLGLYCEROL--PROLIPOPROTEIN DIACYLGLYCERYL TRANSFERASE"/>
    <property type="match status" value="1"/>
</dbReference>
<evidence type="ECO:0000256" key="6">
    <source>
        <dbReference type="ARBA" id="ARBA00023136"/>
    </source>
</evidence>
<comment type="catalytic activity">
    <reaction evidence="7">
        <text>L-cysteinyl-[prolipoprotein] + a 1,2-diacyl-sn-glycero-3-phospho-(1'-sn-glycerol) = an S-1,2-diacyl-sn-glyceryl-L-cysteinyl-[prolipoprotein] + sn-glycerol 1-phosphate + H(+)</text>
        <dbReference type="Rhea" id="RHEA:56712"/>
        <dbReference type="Rhea" id="RHEA-COMP:14679"/>
        <dbReference type="Rhea" id="RHEA-COMP:14680"/>
        <dbReference type="ChEBI" id="CHEBI:15378"/>
        <dbReference type="ChEBI" id="CHEBI:29950"/>
        <dbReference type="ChEBI" id="CHEBI:57685"/>
        <dbReference type="ChEBI" id="CHEBI:64716"/>
        <dbReference type="ChEBI" id="CHEBI:140658"/>
        <dbReference type="EC" id="2.5.1.145"/>
    </reaction>
</comment>
<evidence type="ECO:0000256" key="1">
    <source>
        <dbReference type="ARBA" id="ARBA00007150"/>
    </source>
</evidence>
<dbReference type="RefSeq" id="WP_188882708.1">
    <property type="nucleotide sequence ID" value="NZ_BMOY01000031.1"/>
</dbReference>
<dbReference type="GO" id="GO:0042158">
    <property type="term" value="P:lipoprotein biosynthetic process"/>
    <property type="evidence" value="ECO:0007669"/>
    <property type="project" value="UniProtKB-UniRule"/>
</dbReference>
<evidence type="ECO:0000256" key="3">
    <source>
        <dbReference type="ARBA" id="ARBA00022679"/>
    </source>
</evidence>
<feature type="transmembrane region" description="Helical" evidence="7">
    <location>
        <begin position="232"/>
        <end position="253"/>
    </location>
</feature>
<feature type="transmembrane region" description="Helical" evidence="7">
    <location>
        <begin position="15"/>
        <end position="35"/>
    </location>
</feature>
<dbReference type="Pfam" id="PF01790">
    <property type="entry name" value="LGT"/>
    <property type="match status" value="1"/>
</dbReference>
<keyword evidence="9" id="KW-1185">Reference proteome</keyword>
<comment type="function">
    <text evidence="7">Catalyzes the transfer of the diacylglyceryl group from phosphatidylglycerol to the sulfhydryl group of the N-terminal cysteine of a prolipoprotein, the first step in the formation of mature lipoproteins.</text>
</comment>
<sequence>MHPFWFWIGPYPVRAYSTLFALAFLLGLGVTLYVAKAEGKTAYVPHIWNLAPLLLLGGLIGSRFWQVFFFSWPYYAQHPEEIPAIWHGGLSIQGGVVGAGLVGLWYAWRHRLDILSFADTFAPGLLLGQSIGRDANLLNGDAFGDPTHRGFGIVYPPGSLAFQTYGAQPLWPAEVWEGQADVILFALLLVLLQRRWPAGFSFFYYLFTYNAARFGLEMLRGDSPRYLLHWDAAQWTAAPLALLGLAGFVYIFWQDRRRKVYR</sequence>
<dbReference type="Proteomes" id="UP000637695">
    <property type="component" value="Unassembled WGS sequence"/>
</dbReference>
<reference evidence="8" key="1">
    <citation type="journal article" date="2014" name="Int. J. Syst. Evol. Microbiol.">
        <title>Complete genome sequence of Corynebacterium casei LMG S-19264T (=DSM 44701T), isolated from a smear-ripened cheese.</title>
        <authorList>
            <consortium name="US DOE Joint Genome Institute (JGI-PGF)"/>
            <person name="Walter F."/>
            <person name="Albersmeier A."/>
            <person name="Kalinowski J."/>
            <person name="Ruckert C."/>
        </authorList>
    </citation>
    <scope>NUCLEOTIDE SEQUENCE</scope>
    <source>
        <strain evidence="8">JCM 18487</strain>
    </source>
</reference>